<dbReference type="InterPro" id="IPR010679">
    <property type="entry name" value="DUF1254"/>
</dbReference>
<organism evidence="2">
    <name type="scientific">hydrothermal vent metagenome</name>
    <dbReference type="NCBI Taxonomy" id="652676"/>
    <lineage>
        <taxon>unclassified sequences</taxon>
        <taxon>metagenomes</taxon>
        <taxon>ecological metagenomes</taxon>
    </lineage>
</organism>
<evidence type="ECO:0000313" key="2">
    <source>
        <dbReference type="EMBL" id="CUS46054.1"/>
    </source>
</evidence>
<name>A0A160TPZ2_9ZZZZ</name>
<sequence>MIRRWIGPLVAGLVLGGIAWQAVMVVAPDALMRLAVRRVSALGGANRFAHAPLATAASRTIVRPSPDLAYSTCPFDLSTGPLLIDAVPVQAPYWSLSIFDTHTNAALVRNGIKAGHKPFRIAVLASGQAAPAGYEAVHVDGTRGIALVRILIDNRARFAEIDRERRGTTCRSSAA</sequence>
<evidence type="ECO:0000259" key="1">
    <source>
        <dbReference type="Pfam" id="PF06863"/>
    </source>
</evidence>
<proteinExistence type="predicted"/>
<dbReference type="Pfam" id="PF06863">
    <property type="entry name" value="DUF1254"/>
    <property type="match status" value="1"/>
</dbReference>
<accession>A0A160TPZ2</accession>
<dbReference type="SUPFAM" id="SSF160935">
    <property type="entry name" value="VPA0735-like"/>
    <property type="match status" value="1"/>
</dbReference>
<protein>
    <recommendedName>
        <fullName evidence="1">DUF1254 domain-containing protein</fullName>
    </recommendedName>
</protein>
<dbReference type="InterPro" id="IPR037050">
    <property type="entry name" value="DUF1254_sf"/>
</dbReference>
<dbReference type="EMBL" id="CZQE01000332">
    <property type="protein sequence ID" value="CUS46054.1"/>
    <property type="molecule type" value="Genomic_DNA"/>
</dbReference>
<reference evidence="2" key="1">
    <citation type="submission" date="2015-10" db="EMBL/GenBank/DDBJ databases">
        <authorList>
            <person name="Gilbert D.G."/>
        </authorList>
    </citation>
    <scope>NUCLEOTIDE SEQUENCE</scope>
</reference>
<dbReference type="AlphaFoldDB" id="A0A160TPZ2"/>
<feature type="domain" description="DUF1254" evidence="1">
    <location>
        <begin position="46"/>
        <end position="170"/>
    </location>
</feature>
<dbReference type="Gene3D" id="2.60.40.1610">
    <property type="entry name" value="Domain of unknown function DUF1254"/>
    <property type="match status" value="1"/>
</dbReference>
<gene>
    <name evidence="2" type="ORF">MGWOODY_Smn3091</name>
</gene>